<dbReference type="STRING" id="329046.A0A1Y2CQ58"/>
<gene>
    <name evidence="3" type="ORF">BCR33DRAFT_735300</name>
</gene>
<evidence type="ECO:0000313" key="4">
    <source>
        <dbReference type="Proteomes" id="UP000193642"/>
    </source>
</evidence>
<feature type="region of interest" description="Disordered" evidence="1">
    <location>
        <begin position="62"/>
        <end position="91"/>
    </location>
</feature>
<evidence type="ECO:0000256" key="2">
    <source>
        <dbReference type="SAM" id="SignalP"/>
    </source>
</evidence>
<organism evidence="3 4">
    <name type="scientific">Rhizoclosmatium globosum</name>
    <dbReference type="NCBI Taxonomy" id="329046"/>
    <lineage>
        <taxon>Eukaryota</taxon>
        <taxon>Fungi</taxon>
        <taxon>Fungi incertae sedis</taxon>
        <taxon>Chytridiomycota</taxon>
        <taxon>Chytridiomycota incertae sedis</taxon>
        <taxon>Chytridiomycetes</taxon>
        <taxon>Chytridiales</taxon>
        <taxon>Chytriomycetaceae</taxon>
        <taxon>Rhizoclosmatium</taxon>
    </lineage>
</organism>
<keyword evidence="4" id="KW-1185">Reference proteome</keyword>
<sequence>MRTLARLLLVLLVVKALAEPLPGGPPGLGGALVPRRSSGATKWTLKDEWGPLASVQENPSLLSDQDFADPSTQPSEPDSDFVPPHISQDGIIIPEPVGNGDLYYYAPGEDIKKLPFSIKDIAAHPSFVTDANIAYSTKKVSRLLAIHPATGALLHSYGVDEDPLLLQMRGIPPFDLNAKKVKWNITFGEFTPASIPDTLFDLGQDPSPKDVIIGKKLKNEKENLLSMSANVDGSVILDDLKNENAWELNFNSPALAAFSVGSANAQGHQVAKIYPAANSNPDPLPSSPFKSPRKAENNVYVGIVKDSYYLLSHANTNLRGIASSSDKQVVGRIEPAAKSTTTQHPPTSIKKPAITPLPSSAHPSNQMTHPQNAFQNNRPQKTHA</sequence>
<protein>
    <submittedName>
        <fullName evidence="3">Uncharacterized protein</fullName>
    </submittedName>
</protein>
<feature type="compositionally biased region" description="Polar residues" evidence="1">
    <location>
        <begin position="357"/>
        <end position="384"/>
    </location>
</feature>
<proteinExistence type="predicted"/>
<name>A0A1Y2CQ58_9FUNG</name>
<dbReference type="AlphaFoldDB" id="A0A1Y2CQ58"/>
<accession>A0A1Y2CQ58</accession>
<evidence type="ECO:0000256" key="1">
    <source>
        <dbReference type="SAM" id="MobiDB-lite"/>
    </source>
</evidence>
<feature type="signal peptide" evidence="2">
    <location>
        <begin position="1"/>
        <end position="18"/>
    </location>
</feature>
<dbReference type="OrthoDB" id="63989at2759"/>
<evidence type="ECO:0000313" key="3">
    <source>
        <dbReference type="EMBL" id="ORY49160.1"/>
    </source>
</evidence>
<feature type="region of interest" description="Disordered" evidence="1">
    <location>
        <begin position="336"/>
        <end position="384"/>
    </location>
</feature>
<feature type="chain" id="PRO_5013005591" evidence="2">
    <location>
        <begin position="19"/>
        <end position="384"/>
    </location>
</feature>
<comment type="caution">
    <text evidence="3">The sequence shown here is derived from an EMBL/GenBank/DDBJ whole genome shotgun (WGS) entry which is preliminary data.</text>
</comment>
<dbReference type="EMBL" id="MCGO01000010">
    <property type="protein sequence ID" value="ORY49160.1"/>
    <property type="molecule type" value="Genomic_DNA"/>
</dbReference>
<dbReference type="Proteomes" id="UP000193642">
    <property type="component" value="Unassembled WGS sequence"/>
</dbReference>
<reference evidence="3 4" key="1">
    <citation type="submission" date="2016-07" db="EMBL/GenBank/DDBJ databases">
        <title>Pervasive Adenine N6-methylation of Active Genes in Fungi.</title>
        <authorList>
            <consortium name="DOE Joint Genome Institute"/>
            <person name="Mondo S.J."/>
            <person name="Dannebaum R.O."/>
            <person name="Kuo R.C."/>
            <person name="Labutti K."/>
            <person name="Haridas S."/>
            <person name="Kuo A."/>
            <person name="Salamov A."/>
            <person name="Ahrendt S.R."/>
            <person name="Lipzen A."/>
            <person name="Sullivan W."/>
            <person name="Andreopoulos W.B."/>
            <person name="Clum A."/>
            <person name="Lindquist E."/>
            <person name="Daum C."/>
            <person name="Ramamoorthy G.K."/>
            <person name="Gryganskyi A."/>
            <person name="Culley D."/>
            <person name="Magnuson J.K."/>
            <person name="James T.Y."/>
            <person name="O'Malley M.A."/>
            <person name="Stajich J.E."/>
            <person name="Spatafora J.W."/>
            <person name="Visel A."/>
            <person name="Grigoriev I.V."/>
        </authorList>
    </citation>
    <scope>NUCLEOTIDE SEQUENCE [LARGE SCALE GENOMIC DNA]</scope>
    <source>
        <strain evidence="3 4">JEL800</strain>
    </source>
</reference>
<keyword evidence="2" id="KW-0732">Signal</keyword>